<feature type="binding site" evidence="6">
    <location>
        <position position="101"/>
    </location>
    <ligand>
        <name>S-adenosyl-L-methionine</name>
        <dbReference type="ChEBI" id="CHEBI:59789"/>
    </ligand>
</feature>
<evidence type="ECO:0000256" key="1">
    <source>
        <dbReference type="ARBA" id="ARBA00005878"/>
    </source>
</evidence>
<dbReference type="STRING" id="50990.A0A4Y7QHX1"/>
<sequence>MHERNPYKEPPDFAALADFYPPLRSHLRQTPTGCPAIEFKDAAAQRCLTEALLQRDFGLSMNLPEGRLCPPVLRLNYVLWIQDIMKATTRSSSAIAGIDIGTGASAIYPLLGSVIEPSWMFVGTEIDEISLQSALVNVHDNNLSARIQILKANPSDPTLFPIINHPESSYDFTMCNPPFYESVEEVRRSSDAKTFAPNAVCTGAEVEMITAGGESAFVRQMVDESVTIGSRCRWFTSMLGKLSSVSEVVGALRKHGINNYALTELVQGQTRRWAIGWSFQDQRLPDDLARCCSDALQGSLPLPNTLRQPLPAIRSVQHLQLSIQAVLAALEGIIVDVDDAADTRTSGMSYHISAFGNTWSRAARRQKKVAFNTDTTENNTGAHGNTVATIDATDNEVDNGELSQSQCLWMLECTWTRGRERALFESFWSHVSRKVGATLTL</sequence>
<name>A0A4Y7QHX1_9AGAM</name>
<dbReference type="CDD" id="cd02440">
    <property type="entry name" value="AdoMet_MTases"/>
    <property type="match status" value="1"/>
</dbReference>
<comment type="similarity">
    <text evidence="1 5">Belongs to the methyltransferase superfamily. METTL16/RlmF family.</text>
</comment>
<dbReference type="EMBL" id="ML170160">
    <property type="protein sequence ID" value="TDL27035.1"/>
    <property type="molecule type" value="Genomic_DNA"/>
</dbReference>
<keyword evidence="4 6" id="KW-0949">S-adenosyl-L-methionine</keyword>
<feature type="binding site" evidence="6">
    <location>
        <position position="125"/>
    </location>
    <ligand>
        <name>S-adenosyl-L-methionine</name>
        <dbReference type="ChEBI" id="CHEBI:59789"/>
    </ligand>
</feature>
<proteinExistence type="inferred from homology"/>
<keyword evidence="8" id="KW-1185">Reference proteome</keyword>
<evidence type="ECO:0000313" key="8">
    <source>
        <dbReference type="Proteomes" id="UP000294933"/>
    </source>
</evidence>
<dbReference type="PANTHER" id="PTHR13393">
    <property type="entry name" value="SAM-DEPENDENT METHYLTRANSFERASE"/>
    <property type="match status" value="1"/>
</dbReference>
<dbReference type="InterPro" id="IPR029063">
    <property type="entry name" value="SAM-dependent_MTases_sf"/>
</dbReference>
<evidence type="ECO:0000256" key="3">
    <source>
        <dbReference type="ARBA" id="ARBA00022679"/>
    </source>
</evidence>
<organism evidence="7 8">
    <name type="scientific">Rickenella mellea</name>
    <dbReference type="NCBI Taxonomy" id="50990"/>
    <lineage>
        <taxon>Eukaryota</taxon>
        <taxon>Fungi</taxon>
        <taxon>Dikarya</taxon>
        <taxon>Basidiomycota</taxon>
        <taxon>Agaricomycotina</taxon>
        <taxon>Agaricomycetes</taxon>
        <taxon>Hymenochaetales</taxon>
        <taxon>Rickenellaceae</taxon>
        <taxon>Rickenella</taxon>
    </lineage>
</organism>
<dbReference type="GO" id="GO:0005634">
    <property type="term" value="C:nucleus"/>
    <property type="evidence" value="ECO:0007669"/>
    <property type="project" value="TreeGrafter"/>
</dbReference>
<dbReference type="InterPro" id="IPR010286">
    <property type="entry name" value="METTL16/RlmF"/>
</dbReference>
<gene>
    <name evidence="7" type="ORF">BD410DRAFT_879388</name>
</gene>
<dbReference type="OrthoDB" id="514248at2759"/>
<keyword evidence="2 5" id="KW-0489">Methyltransferase</keyword>
<dbReference type="InterPro" id="IPR017182">
    <property type="entry name" value="METTL16/PsiM"/>
</dbReference>
<evidence type="ECO:0000313" key="7">
    <source>
        <dbReference type="EMBL" id="TDL27035.1"/>
    </source>
</evidence>
<dbReference type="AlphaFoldDB" id="A0A4Y7QHX1"/>
<keyword evidence="3 5" id="KW-0808">Transferase</keyword>
<protein>
    <submittedName>
        <fullName evidence="7">S-adenosyl-L-methionine dependent methyltransferase</fullName>
    </submittedName>
</protein>
<dbReference type="SUPFAM" id="SSF53335">
    <property type="entry name" value="S-adenosyl-L-methionine-dependent methyltransferases"/>
    <property type="match status" value="1"/>
</dbReference>
<dbReference type="PANTHER" id="PTHR13393:SF0">
    <property type="entry name" value="RNA N6-ADENOSINE-METHYLTRANSFERASE METTL16"/>
    <property type="match status" value="1"/>
</dbReference>
<dbReference type="GO" id="GO:0070475">
    <property type="term" value="P:rRNA base methylation"/>
    <property type="evidence" value="ECO:0007669"/>
    <property type="project" value="TreeGrafter"/>
</dbReference>
<dbReference type="Gene3D" id="3.40.50.150">
    <property type="entry name" value="Vaccinia Virus protein VP39"/>
    <property type="match status" value="1"/>
</dbReference>
<dbReference type="GO" id="GO:0008168">
    <property type="term" value="F:methyltransferase activity"/>
    <property type="evidence" value="ECO:0007669"/>
    <property type="project" value="UniProtKB-KW"/>
</dbReference>
<dbReference type="Proteomes" id="UP000294933">
    <property type="component" value="Unassembled WGS sequence"/>
</dbReference>
<evidence type="ECO:0000256" key="5">
    <source>
        <dbReference type="PIRNR" id="PIRNR037350"/>
    </source>
</evidence>
<dbReference type="PIRSF" id="PIRSF037350">
    <property type="entry name" value="Mtase_ZK1128_prd"/>
    <property type="match status" value="1"/>
</dbReference>
<evidence type="ECO:0000256" key="6">
    <source>
        <dbReference type="PIRSR" id="PIRSR037350-1"/>
    </source>
</evidence>
<feature type="binding site" evidence="6">
    <location>
        <position position="176"/>
    </location>
    <ligand>
        <name>S-adenosyl-L-methionine</name>
        <dbReference type="ChEBI" id="CHEBI:59789"/>
    </ligand>
</feature>
<accession>A0A4Y7QHX1</accession>
<dbReference type="Pfam" id="PF05971">
    <property type="entry name" value="Methyltransf_10"/>
    <property type="match status" value="1"/>
</dbReference>
<reference evidence="7 8" key="1">
    <citation type="submission" date="2018-06" db="EMBL/GenBank/DDBJ databases">
        <title>A transcriptomic atlas of mushroom development highlights an independent origin of complex multicellularity.</title>
        <authorList>
            <consortium name="DOE Joint Genome Institute"/>
            <person name="Krizsan K."/>
            <person name="Almasi E."/>
            <person name="Merenyi Z."/>
            <person name="Sahu N."/>
            <person name="Viragh M."/>
            <person name="Koszo T."/>
            <person name="Mondo S."/>
            <person name="Kiss B."/>
            <person name="Balint B."/>
            <person name="Kues U."/>
            <person name="Barry K."/>
            <person name="Hegedus J.C."/>
            <person name="Henrissat B."/>
            <person name="Johnson J."/>
            <person name="Lipzen A."/>
            <person name="Ohm R."/>
            <person name="Nagy I."/>
            <person name="Pangilinan J."/>
            <person name="Yan J."/>
            <person name="Xiong Y."/>
            <person name="Grigoriev I.V."/>
            <person name="Hibbett D.S."/>
            <person name="Nagy L.G."/>
        </authorList>
    </citation>
    <scope>NUCLEOTIDE SEQUENCE [LARGE SCALE GENOMIC DNA]</scope>
    <source>
        <strain evidence="7 8">SZMC22713</strain>
    </source>
</reference>
<evidence type="ECO:0000256" key="4">
    <source>
        <dbReference type="ARBA" id="ARBA00022691"/>
    </source>
</evidence>
<evidence type="ECO:0000256" key="2">
    <source>
        <dbReference type="ARBA" id="ARBA00022603"/>
    </source>
</evidence>
<dbReference type="VEuPathDB" id="FungiDB:BD410DRAFT_879388"/>
<feature type="binding site" evidence="6">
    <location>
        <position position="74"/>
    </location>
    <ligand>
        <name>S-adenosyl-L-methionine</name>
        <dbReference type="ChEBI" id="CHEBI:59789"/>
    </ligand>
</feature>